<dbReference type="GO" id="GO:0012505">
    <property type="term" value="C:endomembrane system"/>
    <property type="evidence" value="ECO:0007669"/>
    <property type="project" value="UniProtKB-SubCell"/>
</dbReference>
<dbReference type="EMBL" id="SOZD01000004">
    <property type="protein sequence ID" value="TFF21739.1"/>
    <property type="molecule type" value="Genomic_DNA"/>
</dbReference>
<keyword evidence="2 7" id="KW-0812">Transmembrane</keyword>
<evidence type="ECO:0000256" key="2">
    <source>
        <dbReference type="ARBA" id="ARBA00022692"/>
    </source>
</evidence>
<sequence length="301" mass="33629">MLSPASFDTHLRVMILFVATGFIVLEYGLSRLAHHDGHDLKESAASFAVWIGHGALRALEAGLLAVPFALAYQYRLFDFDTFSPLGLGALFLLTEFAYYWYHRASHRIRWLWATHAVHHSSTRMNLTAAVRLGWTGTISGHFLFFLPLAFLGFHPIAIVGMLTINLAYQFFTHTELSPRLGPLEWVLNTPAHHRVHHASNTACLDRNYGGVLIVFDRLFGTFAEAPKDEPLRYGLVGVKPSLNPLKIAFGEWARMGRDLGNAGSWRERVRAVLAPPGPPIRPKTVAEKPRTAPTPFIIQGE</sequence>
<dbReference type="Proteomes" id="UP000298179">
    <property type="component" value="Unassembled WGS sequence"/>
</dbReference>
<evidence type="ECO:0000256" key="3">
    <source>
        <dbReference type="ARBA" id="ARBA00022989"/>
    </source>
</evidence>
<evidence type="ECO:0000256" key="1">
    <source>
        <dbReference type="ARBA" id="ARBA00004127"/>
    </source>
</evidence>
<evidence type="ECO:0000313" key="10">
    <source>
        <dbReference type="Proteomes" id="UP000298179"/>
    </source>
</evidence>
<feature type="transmembrane region" description="Helical" evidence="7">
    <location>
        <begin position="82"/>
        <end position="101"/>
    </location>
</feature>
<name>A0A4Y8RG87_9HYPH</name>
<dbReference type="OrthoDB" id="9770329at2"/>
<keyword evidence="10" id="KW-1185">Reference proteome</keyword>
<gene>
    <name evidence="9" type="ORF">E3C22_13710</name>
</gene>
<dbReference type="GO" id="GO:0016020">
    <property type="term" value="C:membrane"/>
    <property type="evidence" value="ECO:0007669"/>
    <property type="project" value="GOC"/>
</dbReference>
<dbReference type="InterPro" id="IPR006694">
    <property type="entry name" value="Fatty_acid_hydroxylase"/>
</dbReference>
<evidence type="ECO:0000256" key="7">
    <source>
        <dbReference type="SAM" id="Phobius"/>
    </source>
</evidence>
<dbReference type="GO" id="GO:0050479">
    <property type="term" value="F:glyceryl-ether monooxygenase activity"/>
    <property type="evidence" value="ECO:0007669"/>
    <property type="project" value="TreeGrafter"/>
</dbReference>
<comment type="caution">
    <text evidence="9">The sequence shown here is derived from an EMBL/GenBank/DDBJ whole genome shotgun (WGS) entry which is preliminary data.</text>
</comment>
<keyword evidence="4" id="KW-0560">Oxidoreductase</keyword>
<evidence type="ECO:0000256" key="4">
    <source>
        <dbReference type="ARBA" id="ARBA00023002"/>
    </source>
</evidence>
<evidence type="ECO:0000256" key="6">
    <source>
        <dbReference type="ARBA" id="ARBA00023136"/>
    </source>
</evidence>
<dbReference type="PANTHER" id="PTHR21624:SF1">
    <property type="entry name" value="ALKYLGLYCEROL MONOOXYGENASE"/>
    <property type="match status" value="1"/>
</dbReference>
<keyword evidence="6 7" id="KW-0472">Membrane</keyword>
<keyword evidence="5" id="KW-0443">Lipid metabolism</keyword>
<dbReference type="GO" id="GO:0006643">
    <property type="term" value="P:membrane lipid metabolic process"/>
    <property type="evidence" value="ECO:0007669"/>
    <property type="project" value="TreeGrafter"/>
</dbReference>
<dbReference type="InterPro" id="IPR051689">
    <property type="entry name" value="Sterol_desaturase/TMEM195"/>
</dbReference>
<organism evidence="9 10">
    <name type="scientific">Jiella endophytica</name>
    <dbReference type="NCBI Taxonomy" id="2558362"/>
    <lineage>
        <taxon>Bacteria</taxon>
        <taxon>Pseudomonadati</taxon>
        <taxon>Pseudomonadota</taxon>
        <taxon>Alphaproteobacteria</taxon>
        <taxon>Hyphomicrobiales</taxon>
        <taxon>Aurantimonadaceae</taxon>
        <taxon>Jiella</taxon>
    </lineage>
</organism>
<dbReference type="RefSeq" id="WP_134762622.1">
    <property type="nucleotide sequence ID" value="NZ_SOZD01000004.1"/>
</dbReference>
<reference evidence="9 10" key="1">
    <citation type="submission" date="2019-03" db="EMBL/GenBank/DDBJ databases">
        <title>Jiella endophytica sp. nov., a novel endophytic bacterium isolated from root of Ficus microcarpa Linn. f.</title>
        <authorList>
            <person name="Tuo L."/>
        </authorList>
    </citation>
    <scope>NUCLEOTIDE SEQUENCE [LARGE SCALE GENOMIC DNA]</scope>
    <source>
        <strain evidence="9 10">CBS5Q-3</strain>
    </source>
</reference>
<keyword evidence="3 7" id="KW-1133">Transmembrane helix</keyword>
<dbReference type="Pfam" id="PF04116">
    <property type="entry name" value="FA_hydroxylase"/>
    <property type="match status" value="1"/>
</dbReference>
<accession>A0A4Y8RG87</accession>
<feature type="domain" description="Fatty acid hydroxylase" evidence="8">
    <location>
        <begin position="89"/>
        <end position="221"/>
    </location>
</feature>
<dbReference type="GO" id="GO:0008610">
    <property type="term" value="P:lipid biosynthetic process"/>
    <property type="evidence" value="ECO:0007669"/>
    <property type="project" value="InterPro"/>
</dbReference>
<evidence type="ECO:0000259" key="8">
    <source>
        <dbReference type="Pfam" id="PF04116"/>
    </source>
</evidence>
<dbReference type="PANTHER" id="PTHR21624">
    <property type="entry name" value="STEROL DESATURASE-RELATED PROTEIN"/>
    <property type="match status" value="1"/>
</dbReference>
<comment type="subcellular location">
    <subcellularLocation>
        <location evidence="1">Endomembrane system</location>
        <topology evidence="1">Multi-pass membrane protein</topology>
    </subcellularLocation>
</comment>
<evidence type="ECO:0000256" key="5">
    <source>
        <dbReference type="ARBA" id="ARBA00023098"/>
    </source>
</evidence>
<feature type="transmembrane region" description="Helical" evidence="7">
    <location>
        <begin position="50"/>
        <end position="70"/>
    </location>
</feature>
<proteinExistence type="predicted"/>
<evidence type="ECO:0000313" key="9">
    <source>
        <dbReference type="EMBL" id="TFF21739.1"/>
    </source>
</evidence>
<feature type="transmembrane region" description="Helical" evidence="7">
    <location>
        <begin position="12"/>
        <end position="29"/>
    </location>
</feature>
<feature type="transmembrane region" description="Helical" evidence="7">
    <location>
        <begin position="142"/>
        <end position="168"/>
    </location>
</feature>
<dbReference type="AlphaFoldDB" id="A0A4Y8RG87"/>
<protein>
    <submittedName>
        <fullName evidence="9">Sterol desaturase family protein</fullName>
    </submittedName>
</protein>
<dbReference type="GO" id="GO:0005506">
    <property type="term" value="F:iron ion binding"/>
    <property type="evidence" value="ECO:0007669"/>
    <property type="project" value="InterPro"/>
</dbReference>